<evidence type="ECO:0000313" key="1">
    <source>
        <dbReference type="EMBL" id="JAH05238.1"/>
    </source>
</evidence>
<reference evidence="1" key="2">
    <citation type="journal article" date="2015" name="Fish Shellfish Immunol.">
        <title>Early steps in the European eel (Anguilla anguilla)-Vibrio vulnificus interaction in the gills: Role of the RtxA13 toxin.</title>
        <authorList>
            <person name="Callol A."/>
            <person name="Pajuelo D."/>
            <person name="Ebbesson L."/>
            <person name="Teles M."/>
            <person name="MacKenzie S."/>
            <person name="Amaro C."/>
        </authorList>
    </citation>
    <scope>NUCLEOTIDE SEQUENCE</scope>
</reference>
<accession>A0A0E9PN47</accession>
<proteinExistence type="predicted"/>
<protein>
    <submittedName>
        <fullName evidence="1">Uncharacterized protein</fullName>
    </submittedName>
</protein>
<dbReference type="AlphaFoldDB" id="A0A0E9PN47"/>
<sequence length="26" mass="2747">MIPVGLISPSFHVEDISNSRGAGLHL</sequence>
<dbReference type="EMBL" id="GBXM01103339">
    <property type="protein sequence ID" value="JAH05238.1"/>
    <property type="molecule type" value="Transcribed_RNA"/>
</dbReference>
<name>A0A0E9PN47_ANGAN</name>
<reference evidence="1" key="1">
    <citation type="submission" date="2014-11" db="EMBL/GenBank/DDBJ databases">
        <authorList>
            <person name="Amaro Gonzalez C."/>
        </authorList>
    </citation>
    <scope>NUCLEOTIDE SEQUENCE</scope>
</reference>
<organism evidence="1">
    <name type="scientific">Anguilla anguilla</name>
    <name type="common">European freshwater eel</name>
    <name type="synonym">Muraena anguilla</name>
    <dbReference type="NCBI Taxonomy" id="7936"/>
    <lineage>
        <taxon>Eukaryota</taxon>
        <taxon>Metazoa</taxon>
        <taxon>Chordata</taxon>
        <taxon>Craniata</taxon>
        <taxon>Vertebrata</taxon>
        <taxon>Euteleostomi</taxon>
        <taxon>Actinopterygii</taxon>
        <taxon>Neopterygii</taxon>
        <taxon>Teleostei</taxon>
        <taxon>Anguilliformes</taxon>
        <taxon>Anguillidae</taxon>
        <taxon>Anguilla</taxon>
    </lineage>
</organism>